<evidence type="ECO:0000313" key="2">
    <source>
        <dbReference type="Proteomes" id="UP001055811"/>
    </source>
</evidence>
<comment type="caution">
    <text evidence="1">The sequence shown here is derived from an EMBL/GenBank/DDBJ whole genome shotgun (WGS) entry which is preliminary data.</text>
</comment>
<dbReference type="Proteomes" id="UP001055811">
    <property type="component" value="Linkage Group LG08"/>
</dbReference>
<name>A0ACB8ZN87_CICIN</name>
<proteinExistence type="predicted"/>
<dbReference type="EMBL" id="CM042016">
    <property type="protein sequence ID" value="KAI3699012.1"/>
    <property type="molecule type" value="Genomic_DNA"/>
</dbReference>
<keyword evidence="2" id="KW-1185">Reference proteome</keyword>
<reference evidence="2" key="1">
    <citation type="journal article" date="2022" name="Mol. Ecol. Resour.">
        <title>The genomes of chicory, endive, great burdock and yacon provide insights into Asteraceae palaeo-polyploidization history and plant inulin production.</title>
        <authorList>
            <person name="Fan W."/>
            <person name="Wang S."/>
            <person name="Wang H."/>
            <person name="Wang A."/>
            <person name="Jiang F."/>
            <person name="Liu H."/>
            <person name="Zhao H."/>
            <person name="Xu D."/>
            <person name="Zhang Y."/>
        </authorList>
    </citation>
    <scope>NUCLEOTIDE SEQUENCE [LARGE SCALE GENOMIC DNA]</scope>
    <source>
        <strain evidence="2">cv. Punajuju</strain>
    </source>
</reference>
<accession>A0ACB8ZN87</accession>
<protein>
    <submittedName>
        <fullName evidence="1">Uncharacterized protein</fullName>
    </submittedName>
</protein>
<organism evidence="1 2">
    <name type="scientific">Cichorium intybus</name>
    <name type="common">Chicory</name>
    <dbReference type="NCBI Taxonomy" id="13427"/>
    <lineage>
        <taxon>Eukaryota</taxon>
        <taxon>Viridiplantae</taxon>
        <taxon>Streptophyta</taxon>
        <taxon>Embryophyta</taxon>
        <taxon>Tracheophyta</taxon>
        <taxon>Spermatophyta</taxon>
        <taxon>Magnoliopsida</taxon>
        <taxon>eudicotyledons</taxon>
        <taxon>Gunneridae</taxon>
        <taxon>Pentapetalae</taxon>
        <taxon>asterids</taxon>
        <taxon>campanulids</taxon>
        <taxon>Asterales</taxon>
        <taxon>Asteraceae</taxon>
        <taxon>Cichorioideae</taxon>
        <taxon>Cichorieae</taxon>
        <taxon>Cichoriinae</taxon>
        <taxon>Cichorium</taxon>
    </lineage>
</organism>
<gene>
    <name evidence="1" type="ORF">L2E82_42981</name>
</gene>
<sequence length="79" mass="9138">MKRGKSFNATLVGKGEAISNTFMRSFNNLLMFIIVWLNGLKVFFLEQKLIKCKLILHALCSHYQQSNMEQPTAEKIMRS</sequence>
<reference evidence="1 2" key="2">
    <citation type="journal article" date="2022" name="Mol. Ecol. Resour.">
        <title>The genomes of chicory, endive, great burdock and yacon provide insights into Asteraceae paleo-polyploidization history and plant inulin production.</title>
        <authorList>
            <person name="Fan W."/>
            <person name="Wang S."/>
            <person name="Wang H."/>
            <person name="Wang A."/>
            <person name="Jiang F."/>
            <person name="Liu H."/>
            <person name="Zhao H."/>
            <person name="Xu D."/>
            <person name="Zhang Y."/>
        </authorList>
    </citation>
    <scope>NUCLEOTIDE SEQUENCE [LARGE SCALE GENOMIC DNA]</scope>
    <source>
        <strain evidence="2">cv. Punajuju</strain>
        <tissue evidence="1">Leaves</tissue>
    </source>
</reference>
<evidence type="ECO:0000313" key="1">
    <source>
        <dbReference type="EMBL" id="KAI3699012.1"/>
    </source>
</evidence>